<gene>
    <name evidence="14 15 16 17 18 19 20" type="primary">LOC113046741</name>
</gene>
<comment type="subcellular location">
    <subcellularLocation>
        <location evidence="1">Membrane</location>
        <topology evidence="1">Single-pass type I membrane protein</topology>
    </subcellularLocation>
</comment>
<evidence type="ECO:0000256" key="3">
    <source>
        <dbReference type="ARBA" id="ARBA00022729"/>
    </source>
</evidence>
<evidence type="ECO:0000313" key="18">
    <source>
        <dbReference type="RefSeq" id="XP_026063469.1"/>
    </source>
</evidence>
<evidence type="ECO:0000313" key="14">
    <source>
        <dbReference type="RefSeq" id="XP_026063464.1"/>
    </source>
</evidence>
<dbReference type="RefSeq" id="XP_026063468.1">
    <property type="nucleotide sequence ID" value="XM_026207683.1"/>
</dbReference>
<evidence type="ECO:0000313" key="20">
    <source>
        <dbReference type="RefSeq" id="XP_026063471.1"/>
    </source>
</evidence>
<keyword evidence="5 10" id="KW-0472">Membrane</keyword>
<sequence>MFSTWILHVVGFALLVRENISDDQCPRHEVKPGKESAVLDSLACQNDYMSYVQCTWEVDPQVHPQKNTHELYFWDRNEEFNITVETLCVSNVPGVLLPNGKISHVCRYNTERFSLKTNHTLYFKVPCVHRATTLKVAQHGKVWAPTNLTERVTDDGGRLLSWRSPYPVSSNITGTLVYQLQYTSSGHMHDWTTVDNINGSEYMIDKKSLLSGYHYQARVRARGPVGLWSDWSPLVSWKTHNDGPFNLQCMIAGETTVTCTWQMKTEYYQFMSYHLWCSNRSDKLSLCCEYPQLESRKAELSEFMCSVKTPDPYLLTVELRPVYYTRTFLTRNHIKLSQPDQIHVKEGDDVLILNWSEPVVSEDIEYSIQLKISSSKTSNIYNLSKEQNNYELYFTDRDPSTEYQAQIRLLPEPDEDLVVESSEWSQPAVFKFKPVPSSISHVIYILTAVFVGVLFLVSLYNGLPVLHRRVKIWKRSIPSPIKSKVLEGMVKKTPGGWPDLQIEKETTSICVLLAADNASLCTSSVSWEPLRLHSEDVKMALSGGSNHLHGYVGESMCSDKSGMNFSGPYILCCEESCTQDKLPDGSMDRHHTCMLEKSESVAPENGDCVVTPPNTMPATRNTDPIDSPTDNPSDKPPAYTPSPDQGCIVLPHPSGYFMMPSVITG</sequence>
<feature type="region of interest" description="Disordered" evidence="9">
    <location>
        <begin position="604"/>
        <end position="643"/>
    </location>
</feature>
<dbReference type="RefSeq" id="XP_026063469.1">
    <property type="nucleotide sequence ID" value="XM_026207684.1"/>
</dbReference>
<keyword evidence="8" id="KW-0325">Glycoprotein</keyword>
<reference evidence="14 15" key="1">
    <citation type="submission" date="2025-04" db="UniProtKB">
        <authorList>
            <consortium name="RefSeq"/>
        </authorList>
    </citation>
    <scope>IDENTIFICATION</scope>
    <source>
        <strain evidence="14 15">Wakin</strain>
        <tissue evidence="14 15">Muscle</tissue>
    </source>
</reference>
<evidence type="ECO:0000259" key="12">
    <source>
        <dbReference type="PROSITE" id="PS50853"/>
    </source>
</evidence>
<evidence type="ECO:0000313" key="17">
    <source>
        <dbReference type="RefSeq" id="XP_026063468.1"/>
    </source>
</evidence>
<dbReference type="OrthoDB" id="8906725at2759"/>
<feature type="signal peptide" evidence="11">
    <location>
        <begin position="1"/>
        <end position="21"/>
    </location>
</feature>
<evidence type="ECO:0000256" key="9">
    <source>
        <dbReference type="SAM" id="MobiDB-lite"/>
    </source>
</evidence>
<feature type="transmembrane region" description="Helical" evidence="10">
    <location>
        <begin position="442"/>
        <end position="466"/>
    </location>
</feature>
<dbReference type="Gene3D" id="2.60.40.10">
    <property type="entry name" value="Immunoglobulins"/>
    <property type="match status" value="4"/>
</dbReference>
<keyword evidence="6" id="KW-1015">Disulfide bond</keyword>
<dbReference type="RefSeq" id="XP_026063471.1">
    <property type="nucleotide sequence ID" value="XM_026207686.1"/>
</dbReference>
<name>A0A6P6JV09_CARAU</name>
<feature type="chain" id="PRO_5044649783" evidence="11">
    <location>
        <begin position="22"/>
        <end position="665"/>
    </location>
</feature>
<evidence type="ECO:0000256" key="2">
    <source>
        <dbReference type="ARBA" id="ARBA00022692"/>
    </source>
</evidence>
<dbReference type="CTD" id="1439"/>
<dbReference type="KEGG" id="caua:113046741"/>
<dbReference type="GeneTree" id="ENSGT00510000049239"/>
<feature type="compositionally biased region" description="Polar residues" evidence="9">
    <location>
        <begin position="612"/>
        <end position="631"/>
    </location>
</feature>
<keyword evidence="7" id="KW-0675">Receptor</keyword>
<dbReference type="PANTHER" id="PTHR23037:SF35">
    <property type="entry name" value="FIBRONECTIN TYPE-III DOMAIN-CONTAINING PROTEIN"/>
    <property type="match status" value="1"/>
</dbReference>
<dbReference type="InterPro" id="IPR036116">
    <property type="entry name" value="FN3_sf"/>
</dbReference>
<dbReference type="RefSeq" id="XP_026063467.1">
    <property type="nucleotide sequence ID" value="XM_026207682.1"/>
</dbReference>
<dbReference type="GO" id="GO:0009897">
    <property type="term" value="C:external side of plasma membrane"/>
    <property type="evidence" value="ECO:0007669"/>
    <property type="project" value="TreeGrafter"/>
</dbReference>
<evidence type="ECO:0000256" key="1">
    <source>
        <dbReference type="ARBA" id="ARBA00004479"/>
    </source>
</evidence>
<dbReference type="RefSeq" id="XP_026063470.1">
    <property type="nucleotide sequence ID" value="XM_026207685.1"/>
</dbReference>
<dbReference type="RefSeq" id="XP_026063465.1">
    <property type="nucleotide sequence ID" value="XM_026207680.1"/>
</dbReference>
<dbReference type="AlphaFoldDB" id="A0A6P6JV09"/>
<evidence type="ECO:0000256" key="6">
    <source>
        <dbReference type="ARBA" id="ARBA00023157"/>
    </source>
</evidence>
<evidence type="ECO:0000256" key="10">
    <source>
        <dbReference type="SAM" id="Phobius"/>
    </source>
</evidence>
<evidence type="ECO:0000313" key="16">
    <source>
        <dbReference type="RefSeq" id="XP_026063467.1"/>
    </source>
</evidence>
<evidence type="ECO:0000256" key="11">
    <source>
        <dbReference type="SAM" id="SignalP"/>
    </source>
</evidence>
<keyword evidence="2 10" id="KW-0812">Transmembrane</keyword>
<evidence type="ECO:0000256" key="4">
    <source>
        <dbReference type="ARBA" id="ARBA00022989"/>
    </source>
</evidence>
<dbReference type="InterPro" id="IPR003961">
    <property type="entry name" value="FN3_dom"/>
</dbReference>
<proteinExistence type="predicted"/>
<evidence type="ECO:0000256" key="8">
    <source>
        <dbReference type="ARBA" id="ARBA00023180"/>
    </source>
</evidence>
<evidence type="ECO:0000313" key="13">
    <source>
        <dbReference type="Proteomes" id="UP000515129"/>
    </source>
</evidence>
<feature type="domain" description="Fibronectin type-III" evidence="12">
    <location>
        <begin position="338"/>
        <end position="435"/>
    </location>
</feature>
<evidence type="ECO:0000256" key="7">
    <source>
        <dbReference type="ARBA" id="ARBA00023170"/>
    </source>
</evidence>
<dbReference type="PANTHER" id="PTHR23037">
    <property type="entry name" value="CYTOKINE RECEPTOR"/>
    <property type="match status" value="1"/>
</dbReference>
<dbReference type="GO" id="GO:0004896">
    <property type="term" value="F:cytokine receptor activity"/>
    <property type="evidence" value="ECO:0007669"/>
    <property type="project" value="TreeGrafter"/>
</dbReference>
<evidence type="ECO:0000256" key="5">
    <source>
        <dbReference type="ARBA" id="ARBA00023136"/>
    </source>
</evidence>
<keyword evidence="3 11" id="KW-0732">Signal</keyword>
<protein>
    <submittedName>
        <fullName evidence="14 15">Cytokine receptor common subunit beta-like isoform X1</fullName>
    </submittedName>
</protein>
<evidence type="ECO:0000313" key="19">
    <source>
        <dbReference type="RefSeq" id="XP_026063470.1"/>
    </source>
</evidence>
<dbReference type="InterPro" id="IPR013783">
    <property type="entry name" value="Ig-like_fold"/>
</dbReference>
<dbReference type="SUPFAM" id="SSF49265">
    <property type="entry name" value="Fibronectin type III"/>
    <property type="match status" value="4"/>
</dbReference>
<dbReference type="CDD" id="cd00063">
    <property type="entry name" value="FN3"/>
    <property type="match status" value="1"/>
</dbReference>
<evidence type="ECO:0000313" key="15">
    <source>
        <dbReference type="RefSeq" id="XP_026063465.1"/>
    </source>
</evidence>
<keyword evidence="13" id="KW-1185">Reference proteome</keyword>
<accession>A0A6P6JV09</accession>
<keyword evidence="4 10" id="KW-1133">Transmembrane helix</keyword>
<dbReference type="RefSeq" id="XP_026063464.1">
    <property type="nucleotide sequence ID" value="XM_026207679.1"/>
</dbReference>
<organism evidence="13 15">
    <name type="scientific">Carassius auratus</name>
    <name type="common">Goldfish</name>
    <dbReference type="NCBI Taxonomy" id="7957"/>
    <lineage>
        <taxon>Eukaryota</taxon>
        <taxon>Metazoa</taxon>
        <taxon>Chordata</taxon>
        <taxon>Craniata</taxon>
        <taxon>Vertebrata</taxon>
        <taxon>Euteleostomi</taxon>
        <taxon>Actinopterygii</taxon>
        <taxon>Neopterygii</taxon>
        <taxon>Teleostei</taxon>
        <taxon>Ostariophysi</taxon>
        <taxon>Cypriniformes</taxon>
        <taxon>Cyprinidae</taxon>
        <taxon>Cyprininae</taxon>
        <taxon>Carassius</taxon>
    </lineage>
</organism>
<dbReference type="Proteomes" id="UP000515129">
    <property type="component" value="Chromosome 28"/>
</dbReference>
<dbReference type="PROSITE" id="PS50853">
    <property type="entry name" value="FN3"/>
    <property type="match status" value="2"/>
</dbReference>
<feature type="domain" description="Fibronectin type-III" evidence="12">
    <location>
        <begin position="144"/>
        <end position="242"/>
    </location>
</feature>